<reference evidence="6 7" key="1">
    <citation type="submission" date="2017-11" db="EMBL/GenBank/DDBJ databases">
        <title>Genomic Encyclopedia of Archaeal and Bacterial Type Strains, Phase II (KMG-II): From Individual Species to Whole Genera.</title>
        <authorList>
            <person name="Goeker M."/>
        </authorList>
    </citation>
    <scope>NUCLEOTIDE SEQUENCE [LARGE SCALE GENOMIC DNA]</scope>
    <source>
        <strain evidence="6 7">DSM 25625</strain>
    </source>
</reference>
<evidence type="ECO:0000256" key="2">
    <source>
        <dbReference type="ARBA" id="ARBA00022746"/>
    </source>
</evidence>
<proteinExistence type="inferred from homology"/>
<gene>
    <name evidence="6" type="ORF">CLV54_1148</name>
</gene>
<evidence type="ECO:0000256" key="4">
    <source>
        <dbReference type="RuleBase" id="RU362075"/>
    </source>
</evidence>
<dbReference type="RefSeq" id="WP_157802822.1">
    <property type="nucleotide sequence ID" value="NZ_PGFB01000002.1"/>
</dbReference>
<dbReference type="Proteomes" id="UP000230161">
    <property type="component" value="Unassembled WGS sequence"/>
</dbReference>
<dbReference type="EMBL" id="PGFB01000002">
    <property type="protein sequence ID" value="PJJ63480.1"/>
    <property type="molecule type" value="Genomic_DNA"/>
</dbReference>
<dbReference type="InterPro" id="IPR014105">
    <property type="entry name" value="Carotenoid/retinoid_OxRdtase"/>
</dbReference>
<sequence>MSAPASAEPSFTGSRPGRTIVIGGGIAGLASAALLARDGHEVVLLEARDELGGRAGRWEAQGFRFDTGPSWYLMPEVFEHFFRLLGTSAAQQLELVRLDPGYRVYFEGHEEPVDIAGEREANIRVFEGIEPGAGDALRRYLSSADETYRMALSRFLYTSFESLRPLAGRDTVTRLARLLRLLVQPLGSFAAGFVRDPRLRQILGYPAVFLGSSPDRAPSMYHLMSHLDLADGVLYPMGGFGAVIESIEALARREGVKIVTAARVTAIRGGPDAVTGVAYRGPCGELTELAAARVVSAADLHHTETQLVPEGLRSYPESWWRRRTAGPGAVLVMLGVRGELPALLHHSLFFTRDWKGNFDLIFGRHPSVPSPASFYVCMPSASDPAVAPEGFSNLFLLVPVPADTSIGSGGVGGTGSPQVEAAADSAIALLAEWAGIPGLAERIVLRRTVGPRDFAEEFGSWKGSALGPAHTLRQSAFLRGSNASARMPGLYYAGGTTIPGIGLPMCLISAEILVKRLRGDTSTGPLAEPL</sequence>
<dbReference type="Gene3D" id="3.50.50.60">
    <property type="entry name" value="FAD/NAD(P)-binding domain"/>
    <property type="match status" value="2"/>
</dbReference>
<keyword evidence="7" id="KW-1185">Reference proteome</keyword>
<protein>
    <submittedName>
        <fullName evidence="6">Phytoene desaturase</fullName>
    </submittedName>
</protein>
<comment type="similarity">
    <text evidence="4">Belongs to the carotenoid/retinoid oxidoreductase family.</text>
</comment>
<feature type="domain" description="Amine oxidase" evidence="5">
    <location>
        <begin position="26"/>
        <end position="511"/>
    </location>
</feature>
<dbReference type="PANTHER" id="PTHR43734:SF1">
    <property type="entry name" value="PHYTOENE DESATURASE"/>
    <property type="match status" value="1"/>
</dbReference>
<dbReference type="InterPro" id="IPR036188">
    <property type="entry name" value="FAD/NAD-bd_sf"/>
</dbReference>
<name>A0A2M9BZJ7_9MICO</name>
<organism evidence="6 7">
    <name type="scientific">Compostimonas suwonensis</name>
    <dbReference type="NCBI Taxonomy" id="1048394"/>
    <lineage>
        <taxon>Bacteria</taxon>
        <taxon>Bacillati</taxon>
        <taxon>Actinomycetota</taxon>
        <taxon>Actinomycetes</taxon>
        <taxon>Micrococcales</taxon>
        <taxon>Microbacteriaceae</taxon>
        <taxon>Compostimonas</taxon>
    </lineage>
</organism>
<dbReference type="NCBIfam" id="TIGR02734">
    <property type="entry name" value="crtI_fam"/>
    <property type="match status" value="1"/>
</dbReference>
<evidence type="ECO:0000313" key="6">
    <source>
        <dbReference type="EMBL" id="PJJ63480.1"/>
    </source>
</evidence>
<accession>A0A2M9BZJ7</accession>
<keyword evidence="3 4" id="KW-0560">Oxidoreductase</keyword>
<keyword evidence="2 4" id="KW-0125">Carotenoid biosynthesis</keyword>
<evidence type="ECO:0000259" key="5">
    <source>
        <dbReference type="Pfam" id="PF01593"/>
    </source>
</evidence>
<comment type="caution">
    <text evidence="6">The sequence shown here is derived from an EMBL/GenBank/DDBJ whole genome shotgun (WGS) entry which is preliminary data.</text>
</comment>
<dbReference type="InterPro" id="IPR002937">
    <property type="entry name" value="Amino_oxidase"/>
</dbReference>
<dbReference type="PANTHER" id="PTHR43734">
    <property type="entry name" value="PHYTOENE DESATURASE"/>
    <property type="match status" value="1"/>
</dbReference>
<evidence type="ECO:0000256" key="3">
    <source>
        <dbReference type="ARBA" id="ARBA00023002"/>
    </source>
</evidence>
<dbReference type="Pfam" id="PF01593">
    <property type="entry name" value="Amino_oxidase"/>
    <property type="match status" value="1"/>
</dbReference>
<dbReference type="AlphaFoldDB" id="A0A2M9BZJ7"/>
<evidence type="ECO:0000256" key="1">
    <source>
        <dbReference type="ARBA" id="ARBA00004829"/>
    </source>
</evidence>
<dbReference type="SUPFAM" id="SSF51905">
    <property type="entry name" value="FAD/NAD(P)-binding domain"/>
    <property type="match status" value="1"/>
</dbReference>
<dbReference type="GO" id="GO:0016491">
    <property type="term" value="F:oxidoreductase activity"/>
    <property type="evidence" value="ECO:0007669"/>
    <property type="project" value="UniProtKB-KW"/>
</dbReference>
<dbReference type="GO" id="GO:0016117">
    <property type="term" value="P:carotenoid biosynthetic process"/>
    <property type="evidence" value="ECO:0007669"/>
    <property type="project" value="UniProtKB-KW"/>
</dbReference>
<comment type="pathway">
    <text evidence="1 4">Carotenoid biosynthesis.</text>
</comment>
<evidence type="ECO:0000313" key="7">
    <source>
        <dbReference type="Proteomes" id="UP000230161"/>
    </source>
</evidence>
<dbReference type="OrthoDB" id="9774675at2"/>